<comment type="caution">
    <text evidence="1">The sequence shown here is derived from an EMBL/GenBank/DDBJ whole genome shotgun (WGS) entry which is preliminary data.</text>
</comment>
<evidence type="ECO:0000313" key="2">
    <source>
        <dbReference type="Proteomes" id="UP001283341"/>
    </source>
</evidence>
<organism evidence="1 2">
    <name type="scientific">Apodospora peruviana</name>
    <dbReference type="NCBI Taxonomy" id="516989"/>
    <lineage>
        <taxon>Eukaryota</taxon>
        <taxon>Fungi</taxon>
        <taxon>Dikarya</taxon>
        <taxon>Ascomycota</taxon>
        <taxon>Pezizomycotina</taxon>
        <taxon>Sordariomycetes</taxon>
        <taxon>Sordariomycetidae</taxon>
        <taxon>Sordariales</taxon>
        <taxon>Lasiosphaeriaceae</taxon>
        <taxon>Apodospora</taxon>
    </lineage>
</organism>
<reference evidence="1" key="2">
    <citation type="submission" date="2023-06" db="EMBL/GenBank/DDBJ databases">
        <authorList>
            <consortium name="Lawrence Berkeley National Laboratory"/>
            <person name="Haridas S."/>
            <person name="Hensen N."/>
            <person name="Bonometti L."/>
            <person name="Westerberg I."/>
            <person name="Brannstrom I.O."/>
            <person name="Guillou S."/>
            <person name="Cros-Aarteil S."/>
            <person name="Calhoun S."/>
            <person name="Kuo A."/>
            <person name="Mondo S."/>
            <person name="Pangilinan J."/>
            <person name="Riley R."/>
            <person name="Labutti K."/>
            <person name="Andreopoulos B."/>
            <person name="Lipzen A."/>
            <person name="Chen C."/>
            <person name="Yanf M."/>
            <person name="Daum C."/>
            <person name="Ng V."/>
            <person name="Clum A."/>
            <person name="Steindorff A."/>
            <person name="Ohm R."/>
            <person name="Martin F."/>
            <person name="Silar P."/>
            <person name="Natvig D."/>
            <person name="Lalanne C."/>
            <person name="Gautier V."/>
            <person name="Ament-Velasquez S.L."/>
            <person name="Kruys A."/>
            <person name="Hutchinson M.I."/>
            <person name="Powell A.J."/>
            <person name="Barry K."/>
            <person name="Miller A.N."/>
            <person name="Grigoriev I.V."/>
            <person name="Debuchy R."/>
            <person name="Gladieux P."/>
            <person name="Thoren M.H."/>
            <person name="Johannesson H."/>
        </authorList>
    </citation>
    <scope>NUCLEOTIDE SEQUENCE</scope>
    <source>
        <strain evidence="1">CBS 118394</strain>
    </source>
</reference>
<keyword evidence="2" id="KW-1185">Reference proteome</keyword>
<protein>
    <submittedName>
        <fullName evidence="1">Uncharacterized protein</fullName>
    </submittedName>
</protein>
<accession>A0AAE0M0V3</accession>
<name>A0AAE0M0V3_9PEZI</name>
<dbReference type="AlphaFoldDB" id="A0AAE0M0V3"/>
<reference evidence="1" key="1">
    <citation type="journal article" date="2023" name="Mol. Phylogenet. Evol.">
        <title>Genome-scale phylogeny and comparative genomics of the fungal order Sordariales.</title>
        <authorList>
            <person name="Hensen N."/>
            <person name="Bonometti L."/>
            <person name="Westerberg I."/>
            <person name="Brannstrom I.O."/>
            <person name="Guillou S."/>
            <person name="Cros-Aarteil S."/>
            <person name="Calhoun S."/>
            <person name="Haridas S."/>
            <person name="Kuo A."/>
            <person name="Mondo S."/>
            <person name="Pangilinan J."/>
            <person name="Riley R."/>
            <person name="LaButti K."/>
            <person name="Andreopoulos B."/>
            <person name="Lipzen A."/>
            <person name="Chen C."/>
            <person name="Yan M."/>
            <person name="Daum C."/>
            <person name="Ng V."/>
            <person name="Clum A."/>
            <person name="Steindorff A."/>
            <person name="Ohm R.A."/>
            <person name="Martin F."/>
            <person name="Silar P."/>
            <person name="Natvig D.O."/>
            <person name="Lalanne C."/>
            <person name="Gautier V."/>
            <person name="Ament-Velasquez S.L."/>
            <person name="Kruys A."/>
            <person name="Hutchinson M.I."/>
            <person name="Powell A.J."/>
            <person name="Barry K."/>
            <person name="Miller A.N."/>
            <person name="Grigoriev I.V."/>
            <person name="Debuchy R."/>
            <person name="Gladieux P."/>
            <person name="Hiltunen Thoren M."/>
            <person name="Johannesson H."/>
        </authorList>
    </citation>
    <scope>NUCLEOTIDE SEQUENCE</scope>
    <source>
        <strain evidence="1">CBS 118394</strain>
    </source>
</reference>
<evidence type="ECO:0000313" key="1">
    <source>
        <dbReference type="EMBL" id="KAK3315076.1"/>
    </source>
</evidence>
<dbReference type="InterPro" id="IPR029058">
    <property type="entry name" value="AB_hydrolase_fold"/>
</dbReference>
<gene>
    <name evidence="1" type="ORF">B0H66DRAFT_605987</name>
</gene>
<proteinExistence type="predicted"/>
<dbReference type="Proteomes" id="UP001283341">
    <property type="component" value="Unassembled WGS sequence"/>
</dbReference>
<sequence length="70" mass="7539">MLDYMATAPTIEAEEGGGCFDGVLAYSCDAAFAAQVMIRHAAESCYEPPLFRFAVFINGATPLRVFKVGE</sequence>
<dbReference type="EMBL" id="JAUEDM010000006">
    <property type="protein sequence ID" value="KAK3315076.1"/>
    <property type="molecule type" value="Genomic_DNA"/>
</dbReference>
<dbReference type="Gene3D" id="3.40.50.1820">
    <property type="entry name" value="alpha/beta hydrolase"/>
    <property type="match status" value="1"/>
</dbReference>